<proteinExistence type="predicted"/>
<comment type="caution">
    <text evidence="2">The sequence shown here is derived from an EMBL/GenBank/DDBJ whole genome shotgun (WGS) entry which is preliminary data.</text>
</comment>
<feature type="domain" description="RES" evidence="1">
    <location>
        <begin position="74"/>
        <end position="204"/>
    </location>
</feature>
<protein>
    <submittedName>
        <fullName evidence="2">RES family NAD+ phosphorylase</fullName>
    </submittedName>
</protein>
<dbReference type="Pfam" id="PF08808">
    <property type="entry name" value="RES"/>
    <property type="match status" value="1"/>
</dbReference>
<sequence>MKSSKVTSRTHRIIASRYPTIGVFEDIAENEDELRVAFELEAMTNGRLQPYRRLAALPEGGVVTGPTASIAMAAFLHCSDSGGRFNTSRLGAWYAALDQRTAIAETVYHNERRLRMSDAGFPNRIQLRELVVNVDMRCLDLRGVDDPVLYDKDDYAGSQLFALNHRWPFSEKPVDALVYDSVRRDGGENICIFRPTAVPLPIEQGEHFEYVWDAAGELTVLKLTNVDFP</sequence>
<keyword evidence="3" id="KW-1185">Reference proteome</keyword>
<reference evidence="2 3" key="1">
    <citation type="submission" date="2024-05" db="EMBL/GenBank/DDBJ databases">
        <title>Three bacterial strains, DH-69, EH-24, and ECK-19 isolated from coastal sediments.</title>
        <authorList>
            <person name="Ye Y.-Q."/>
            <person name="Du Z.-J."/>
        </authorList>
    </citation>
    <scope>NUCLEOTIDE SEQUENCE [LARGE SCALE GENOMIC DNA]</scope>
    <source>
        <strain evidence="2 3">ECK-19</strain>
    </source>
</reference>
<evidence type="ECO:0000259" key="1">
    <source>
        <dbReference type="SMART" id="SM00953"/>
    </source>
</evidence>
<dbReference type="EMBL" id="JBEHZE010000001">
    <property type="protein sequence ID" value="MEX6634409.1"/>
    <property type="molecule type" value="Genomic_DNA"/>
</dbReference>
<dbReference type="RefSeq" id="WP_369314394.1">
    <property type="nucleotide sequence ID" value="NZ_JBEHZE010000001.1"/>
</dbReference>
<name>A0ABV3Z8P8_9PROT</name>
<organism evidence="2 3">
    <name type="scientific">Hyphococcus lacteus</name>
    <dbReference type="NCBI Taxonomy" id="3143536"/>
    <lineage>
        <taxon>Bacteria</taxon>
        <taxon>Pseudomonadati</taxon>
        <taxon>Pseudomonadota</taxon>
        <taxon>Alphaproteobacteria</taxon>
        <taxon>Parvularculales</taxon>
        <taxon>Parvularculaceae</taxon>
        <taxon>Hyphococcus</taxon>
    </lineage>
</organism>
<evidence type="ECO:0000313" key="2">
    <source>
        <dbReference type="EMBL" id="MEX6634409.1"/>
    </source>
</evidence>
<dbReference type="InterPro" id="IPR014914">
    <property type="entry name" value="RES_dom"/>
</dbReference>
<dbReference type="SMART" id="SM00953">
    <property type="entry name" value="RES"/>
    <property type="match status" value="1"/>
</dbReference>
<gene>
    <name evidence="2" type="ORF">ABFZ84_12710</name>
</gene>
<evidence type="ECO:0000313" key="3">
    <source>
        <dbReference type="Proteomes" id="UP001560685"/>
    </source>
</evidence>
<accession>A0ABV3Z8P8</accession>
<dbReference type="Proteomes" id="UP001560685">
    <property type="component" value="Unassembled WGS sequence"/>
</dbReference>